<dbReference type="SMART" id="SM00554">
    <property type="entry name" value="FAS1"/>
    <property type="match status" value="1"/>
</dbReference>
<feature type="domain" description="FAS1" evidence="4">
    <location>
        <begin position="55"/>
        <end position="189"/>
    </location>
</feature>
<dbReference type="PANTHER" id="PTHR37232:SF2">
    <property type="entry name" value="FAS1 DOMAIN-CONTAINING PROTEIN"/>
    <property type="match status" value="1"/>
</dbReference>
<reference evidence="5 6" key="1">
    <citation type="submission" date="2021-02" db="EMBL/GenBank/DDBJ databases">
        <title>Plant Genome Project.</title>
        <authorList>
            <person name="Zhang R.-G."/>
        </authorList>
    </citation>
    <scope>NUCLEOTIDE SEQUENCE [LARGE SCALE GENOMIC DNA]</scope>
    <source>
        <tissue evidence="5">Leaves</tissue>
    </source>
</reference>
<keyword evidence="2" id="KW-0325">Glycoprotein</keyword>
<dbReference type="EMBL" id="JAFEMO010000014">
    <property type="protein sequence ID" value="KAH7548205.1"/>
    <property type="molecule type" value="Genomic_DNA"/>
</dbReference>
<accession>A0ABQ8H4H7</accession>
<proteinExistence type="inferred from homology"/>
<evidence type="ECO:0000259" key="4">
    <source>
        <dbReference type="PROSITE" id="PS50213"/>
    </source>
</evidence>
<evidence type="ECO:0000313" key="6">
    <source>
        <dbReference type="Proteomes" id="UP000827721"/>
    </source>
</evidence>
<feature type="chain" id="PRO_5046615173" description="FAS1 domain-containing protein" evidence="3">
    <location>
        <begin position="19"/>
        <end position="198"/>
    </location>
</feature>
<dbReference type="InterPro" id="IPR036378">
    <property type="entry name" value="FAS1_dom_sf"/>
</dbReference>
<keyword evidence="2" id="KW-0654">Proteoglycan</keyword>
<sequence>MVVVFITLVGLICRKLAARFLSPSFKDQVQTLALGCGIEGLEFGWLPEISLGRPYHIMINRKVSANELGKFAEMMLEMLPKDLAFTVFVPSAKAFERDLKLQVNNSLVGDKMNNTYAIISRVLGFSAVPRTLSSVSVPFGEEISYDSLSGYPLYVSKSLDGMLVVNTVRSERVDLKNGKIVVHIMDGVIMDAEFEQSI</sequence>
<protein>
    <recommendedName>
        <fullName evidence="4">FAS1 domain-containing protein</fullName>
    </recommendedName>
</protein>
<dbReference type="Pfam" id="PF02469">
    <property type="entry name" value="Fasciclin"/>
    <property type="match status" value="1"/>
</dbReference>
<dbReference type="Gene3D" id="2.30.180.10">
    <property type="entry name" value="FAS1 domain"/>
    <property type="match status" value="1"/>
</dbReference>
<evidence type="ECO:0000256" key="1">
    <source>
        <dbReference type="ARBA" id="ARBA00007843"/>
    </source>
</evidence>
<dbReference type="Proteomes" id="UP000827721">
    <property type="component" value="Unassembled WGS sequence"/>
</dbReference>
<evidence type="ECO:0000256" key="2">
    <source>
        <dbReference type="ARBA" id="ARBA00022974"/>
    </source>
</evidence>
<feature type="signal peptide" evidence="3">
    <location>
        <begin position="1"/>
        <end position="18"/>
    </location>
</feature>
<dbReference type="InterPro" id="IPR000782">
    <property type="entry name" value="FAS1_domain"/>
</dbReference>
<comment type="similarity">
    <text evidence="1">Belongs to the fasciclin-like AGP family.</text>
</comment>
<gene>
    <name evidence="5" type="ORF">JRO89_XS14G0083200</name>
</gene>
<comment type="caution">
    <text evidence="5">The sequence shown here is derived from an EMBL/GenBank/DDBJ whole genome shotgun (WGS) entry which is preliminary data.</text>
</comment>
<keyword evidence="3" id="KW-0732">Signal</keyword>
<organism evidence="5 6">
    <name type="scientific">Xanthoceras sorbifolium</name>
    <dbReference type="NCBI Taxonomy" id="99658"/>
    <lineage>
        <taxon>Eukaryota</taxon>
        <taxon>Viridiplantae</taxon>
        <taxon>Streptophyta</taxon>
        <taxon>Embryophyta</taxon>
        <taxon>Tracheophyta</taxon>
        <taxon>Spermatophyta</taxon>
        <taxon>Magnoliopsida</taxon>
        <taxon>eudicotyledons</taxon>
        <taxon>Gunneridae</taxon>
        <taxon>Pentapetalae</taxon>
        <taxon>rosids</taxon>
        <taxon>malvids</taxon>
        <taxon>Sapindales</taxon>
        <taxon>Sapindaceae</taxon>
        <taxon>Xanthoceroideae</taxon>
        <taxon>Xanthoceras</taxon>
    </lineage>
</organism>
<dbReference type="PANTHER" id="PTHR37232">
    <property type="entry name" value="FASCICLIN DOMAIN PROTEIN"/>
    <property type="match status" value="1"/>
</dbReference>
<evidence type="ECO:0000256" key="3">
    <source>
        <dbReference type="SAM" id="SignalP"/>
    </source>
</evidence>
<name>A0ABQ8H4H7_9ROSI</name>
<keyword evidence="6" id="KW-1185">Reference proteome</keyword>
<dbReference type="SUPFAM" id="SSF82153">
    <property type="entry name" value="FAS1 domain"/>
    <property type="match status" value="1"/>
</dbReference>
<evidence type="ECO:0000313" key="5">
    <source>
        <dbReference type="EMBL" id="KAH7548205.1"/>
    </source>
</evidence>
<dbReference type="PROSITE" id="PS50213">
    <property type="entry name" value="FAS1"/>
    <property type="match status" value="1"/>
</dbReference>